<evidence type="ECO:0000259" key="3">
    <source>
        <dbReference type="Pfam" id="PF23138"/>
    </source>
</evidence>
<evidence type="ECO:0000256" key="1">
    <source>
        <dbReference type="SAM" id="Coils"/>
    </source>
</evidence>
<dbReference type="GO" id="GO:0060271">
    <property type="term" value="P:cilium assembly"/>
    <property type="evidence" value="ECO:0007669"/>
    <property type="project" value="InterPro"/>
</dbReference>
<dbReference type="OrthoDB" id="301977at2759"/>
<dbReference type="EMBL" id="CT868063">
    <property type="protein sequence ID" value="CAK69019.1"/>
    <property type="molecule type" value="Genomic_DNA"/>
</dbReference>
<evidence type="ECO:0000256" key="2">
    <source>
        <dbReference type="SAM" id="MobiDB-lite"/>
    </source>
</evidence>
<name>A0CE02_PARTE</name>
<feature type="region of interest" description="Disordered" evidence="2">
    <location>
        <begin position="1"/>
        <end position="32"/>
    </location>
</feature>
<keyword evidence="1" id="KW-0175">Coiled coil</keyword>
<sequence>MNNNNRKTQSSKDVRNKGNSGLNRKNDIPQKRIQSAIQSVDKSVDPSGNLVEQLNNIVQDYLLRSNCIKTLEQFKIESQFATEQSNETEHIILGHFDKGERDKFLESWSRYIPISQRQEHDSWKLEFYIQIYFFIYPIHPVFKKKGQINKYSINQLKNYLDNKGADLSKTNEVLPFYALPYVKNPETHQSFQHLFTHEWISNLRIKLKEFIQSIYGSDQYGCILKRLVLSKEGSVNYQQKDDQNRIIEIKQLQQENMELKKKNNQQIQALQELNHLAQQNLIEVQQKWFQLSGELLKTQKEMMKYIENNSKIPEQIQQFKQNIAIFDKFLGQNFEEQVDRLEDISPFNNNNQPDHDLSEITNQQCILWLQHYLQK</sequence>
<dbReference type="AlphaFoldDB" id="A0CE02"/>
<organism evidence="4 5">
    <name type="scientific">Paramecium tetraurelia</name>
    <dbReference type="NCBI Taxonomy" id="5888"/>
    <lineage>
        <taxon>Eukaryota</taxon>
        <taxon>Sar</taxon>
        <taxon>Alveolata</taxon>
        <taxon>Ciliophora</taxon>
        <taxon>Intramacronucleata</taxon>
        <taxon>Oligohymenophorea</taxon>
        <taxon>Peniculida</taxon>
        <taxon>Parameciidae</taxon>
        <taxon>Paramecium</taxon>
    </lineage>
</organism>
<dbReference type="Proteomes" id="UP000000600">
    <property type="component" value="Unassembled WGS sequence"/>
</dbReference>
<keyword evidence="5" id="KW-1185">Reference proteome</keyword>
<dbReference type="GO" id="GO:0036064">
    <property type="term" value="C:ciliary basal body"/>
    <property type="evidence" value="ECO:0007669"/>
    <property type="project" value="InterPro"/>
</dbReference>
<dbReference type="STRING" id="5888.A0CE02"/>
<dbReference type="PANTHER" id="PTHR14881:SF4">
    <property type="entry name" value="LISH DOMAIN-CONTAINING PROTEIN ARMC9"/>
    <property type="match status" value="1"/>
</dbReference>
<proteinExistence type="predicted"/>
<dbReference type="Pfam" id="PF23138">
    <property type="entry name" value="CTLH_Armc9"/>
    <property type="match status" value="1"/>
</dbReference>
<dbReference type="eggNOG" id="ENOG502QQ9W">
    <property type="taxonomic scope" value="Eukaryota"/>
</dbReference>
<feature type="domain" description="ARMC9 CTLH-like" evidence="3">
    <location>
        <begin position="88"/>
        <end position="215"/>
    </location>
</feature>
<reference evidence="4 5" key="1">
    <citation type="journal article" date="2006" name="Nature">
        <title>Global trends of whole-genome duplications revealed by the ciliate Paramecium tetraurelia.</title>
        <authorList>
            <consortium name="Genoscope"/>
            <person name="Aury J.-M."/>
            <person name="Jaillon O."/>
            <person name="Duret L."/>
            <person name="Noel B."/>
            <person name="Jubin C."/>
            <person name="Porcel B.M."/>
            <person name="Segurens B."/>
            <person name="Daubin V."/>
            <person name="Anthouard V."/>
            <person name="Aiach N."/>
            <person name="Arnaiz O."/>
            <person name="Billaut A."/>
            <person name="Beisson J."/>
            <person name="Blanc I."/>
            <person name="Bouhouche K."/>
            <person name="Camara F."/>
            <person name="Duharcourt S."/>
            <person name="Guigo R."/>
            <person name="Gogendeau D."/>
            <person name="Katinka M."/>
            <person name="Keller A.-M."/>
            <person name="Kissmehl R."/>
            <person name="Klotz C."/>
            <person name="Koll F."/>
            <person name="Le Moue A."/>
            <person name="Lepere C."/>
            <person name="Malinsky S."/>
            <person name="Nowacki M."/>
            <person name="Nowak J.K."/>
            <person name="Plattner H."/>
            <person name="Poulain J."/>
            <person name="Ruiz F."/>
            <person name="Serrano V."/>
            <person name="Zagulski M."/>
            <person name="Dessen P."/>
            <person name="Betermier M."/>
            <person name="Weissenbach J."/>
            <person name="Scarpelli C."/>
            <person name="Schachter V."/>
            <person name="Sperling L."/>
            <person name="Meyer E."/>
            <person name="Cohen J."/>
            <person name="Wincker P."/>
        </authorList>
    </citation>
    <scope>NUCLEOTIDE SEQUENCE [LARGE SCALE GENOMIC DNA]</scope>
    <source>
        <strain evidence="4 5">Stock d4-2</strain>
    </source>
</reference>
<dbReference type="GeneID" id="5022201"/>
<dbReference type="RefSeq" id="XP_001436416.1">
    <property type="nucleotide sequence ID" value="XM_001436379.1"/>
</dbReference>
<dbReference type="InParanoid" id="A0CE02"/>
<feature type="coiled-coil region" evidence="1">
    <location>
        <begin position="249"/>
        <end position="287"/>
    </location>
</feature>
<dbReference type="InterPro" id="IPR056327">
    <property type="entry name" value="ARMC9_CTLH-like_dom"/>
</dbReference>
<protein>
    <recommendedName>
        <fullName evidence="3">ARMC9 CTLH-like domain-containing protein</fullName>
    </recommendedName>
</protein>
<gene>
    <name evidence="4" type="ORF">GSPATT00007231001</name>
</gene>
<dbReference type="KEGG" id="ptm:GSPATT00007231001"/>
<evidence type="ECO:0000313" key="5">
    <source>
        <dbReference type="Proteomes" id="UP000000600"/>
    </source>
</evidence>
<accession>A0CE02</accession>
<dbReference type="InterPro" id="IPR040369">
    <property type="entry name" value="ARMC9"/>
</dbReference>
<dbReference type="PANTHER" id="PTHR14881">
    <property type="entry name" value="LISH DOMAIN-CONTAINING PROTEIN ARMC9"/>
    <property type="match status" value="1"/>
</dbReference>
<dbReference type="HOGENOM" id="CLU_748318_0_0_1"/>
<evidence type="ECO:0000313" key="4">
    <source>
        <dbReference type="EMBL" id="CAK69019.1"/>
    </source>
</evidence>